<dbReference type="PANTHER" id="PTHR43712:SF2">
    <property type="entry name" value="O-METHYLTRANSFERASE CICE"/>
    <property type="match status" value="1"/>
</dbReference>
<evidence type="ECO:0000259" key="6">
    <source>
        <dbReference type="Pfam" id="PF08100"/>
    </source>
</evidence>
<evidence type="ECO:0000313" key="8">
    <source>
        <dbReference type="Proteomes" id="UP000030653"/>
    </source>
</evidence>
<evidence type="ECO:0000259" key="5">
    <source>
        <dbReference type="Pfam" id="PF00891"/>
    </source>
</evidence>
<dbReference type="Gene3D" id="3.40.50.150">
    <property type="entry name" value="Vaccinia Virus protein VP39"/>
    <property type="match status" value="1"/>
</dbReference>
<dbReference type="GeneID" id="63683906"/>
<dbReference type="PROSITE" id="PS51683">
    <property type="entry name" value="SAM_OMT_II"/>
    <property type="match status" value="1"/>
</dbReference>
<feature type="region of interest" description="Disordered" evidence="4">
    <location>
        <begin position="370"/>
        <end position="392"/>
    </location>
</feature>
<organism evidence="7 8">
    <name type="scientific">Dacryopinax primogenitus (strain DJM 731)</name>
    <name type="common">Brown rot fungus</name>
    <dbReference type="NCBI Taxonomy" id="1858805"/>
    <lineage>
        <taxon>Eukaryota</taxon>
        <taxon>Fungi</taxon>
        <taxon>Dikarya</taxon>
        <taxon>Basidiomycota</taxon>
        <taxon>Agaricomycotina</taxon>
        <taxon>Dacrymycetes</taxon>
        <taxon>Dacrymycetales</taxon>
        <taxon>Dacrymycetaceae</taxon>
        <taxon>Dacryopinax</taxon>
    </lineage>
</organism>
<dbReference type="InterPro" id="IPR001077">
    <property type="entry name" value="COMT_C"/>
</dbReference>
<evidence type="ECO:0000256" key="3">
    <source>
        <dbReference type="ARBA" id="ARBA00022691"/>
    </source>
</evidence>
<keyword evidence="2 7" id="KW-0808">Transferase</keyword>
<keyword evidence="1 7" id="KW-0489">Methyltransferase</keyword>
<dbReference type="GO" id="GO:0046983">
    <property type="term" value="F:protein dimerization activity"/>
    <property type="evidence" value="ECO:0007669"/>
    <property type="project" value="InterPro"/>
</dbReference>
<protein>
    <submittedName>
        <fullName evidence="7">S-adenosyl-L-methionine-dependent methyltransferase</fullName>
    </submittedName>
</protein>
<feature type="domain" description="O-methyltransferase C-terminal" evidence="5">
    <location>
        <begin position="190"/>
        <end position="278"/>
    </location>
</feature>
<dbReference type="HOGENOM" id="CLU_005533_0_3_1"/>
<dbReference type="STRING" id="1858805.M5G1Q8"/>
<dbReference type="Gene3D" id="1.10.10.10">
    <property type="entry name" value="Winged helix-like DNA-binding domain superfamily/Winged helix DNA-binding domain"/>
    <property type="match status" value="1"/>
</dbReference>
<dbReference type="InterPro" id="IPR012967">
    <property type="entry name" value="COMT_dimerisation"/>
</dbReference>
<accession>M5G1Q8</accession>
<evidence type="ECO:0000256" key="2">
    <source>
        <dbReference type="ARBA" id="ARBA00022679"/>
    </source>
</evidence>
<keyword evidence="8" id="KW-1185">Reference proteome</keyword>
<dbReference type="Pfam" id="PF00891">
    <property type="entry name" value="Methyltransf_2"/>
    <property type="match status" value="2"/>
</dbReference>
<feature type="compositionally biased region" description="Low complexity" evidence="4">
    <location>
        <begin position="381"/>
        <end position="392"/>
    </location>
</feature>
<dbReference type="PANTHER" id="PTHR43712">
    <property type="entry name" value="PUTATIVE (AFU_ORTHOLOGUE AFUA_4G14580)-RELATED"/>
    <property type="match status" value="1"/>
</dbReference>
<evidence type="ECO:0000256" key="4">
    <source>
        <dbReference type="SAM" id="MobiDB-lite"/>
    </source>
</evidence>
<dbReference type="InterPro" id="IPR016461">
    <property type="entry name" value="COMT-like"/>
</dbReference>
<dbReference type="GO" id="GO:0008171">
    <property type="term" value="F:O-methyltransferase activity"/>
    <property type="evidence" value="ECO:0007669"/>
    <property type="project" value="InterPro"/>
</dbReference>
<dbReference type="Proteomes" id="UP000030653">
    <property type="component" value="Unassembled WGS sequence"/>
</dbReference>
<evidence type="ECO:0000256" key="1">
    <source>
        <dbReference type="ARBA" id="ARBA00022603"/>
    </source>
</evidence>
<dbReference type="GO" id="GO:0032259">
    <property type="term" value="P:methylation"/>
    <property type="evidence" value="ECO:0007669"/>
    <property type="project" value="UniProtKB-KW"/>
</dbReference>
<dbReference type="InterPro" id="IPR036390">
    <property type="entry name" value="WH_DNA-bd_sf"/>
</dbReference>
<dbReference type="InterPro" id="IPR029063">
    <property type="entry name" value="SAM-dependent_MTases_sf"/>
</dbReference>
<dbReference type="InterPro" id="IPR036388">
    <property type="entry name" value="WH-like_DNA-bd_sf"/>
</dbReference>
<dbReference type="SUPFAM" id="SSF46785">
    <property type="entry name" value="Winged helix' DNA-binding domain"/>
    <property type="match status" value="1"/>
</dbReference>
<dbReference type="Pfam" id="PF08100">
    <property type="entry name" value="Dimerisation"/>
    <property type="match status" value="1"/>
</dbReference>
<proteinExistence type="predicted"/>
<feature type="domain" description="O-methyltransferase C-terminal" evidence="5">
    <location>
        <begin position="322"/>
        <end position="426"/>
    </location>
</feature>
<feature type="domain" description="O-methyltransferase dimerisation" evidence="6">
    <location>
        <begin position="71"/>
        <end position="145"/>
    </location>
</feature>
<dbReference type="EMBL" id="JH795868">
    <property type="protein sequence ID" value="EJT99811.1"/>
    <property type="molecule type" value="Genomic_DNA"/>
</dbReference>
<dbReference type="AlphaFoldDB" id="M5G1Q8"/>
<evidence type="ECO:0000313" key="7">
    <source>
        <dbReference type="EMBL" id="EJT99811.1"/>
    </source>
</evidence>
<reference evidence="7 8" key="1">
    <citation type="journal article" date="2012" name="Science">
        <title>The Paleozoic origin of enzymatic lignin decomposition reconstructed from 31 fungal genomes.</title>
        <authorList>
            <person name="Floudas D."/>
            <person name="Binder M."/>
            <person name="Riley R."/>
            <person name="Barry K."/>
            <person name="Blanchette R.A."/>
            <person name="Henrissat B."/>
            <person name="Martinez A.T."/>
            <person name="Otillar R."/>
            <person name="Spatafora J.W."/>
            <person name="Yadav J.S."/>
            <person name="Aerts A."/>
            <person name="Benoit I."/>
            <person name="Boyd A."/>
            <person name="Carlson A."/>
            <person name="Copeland A."/>
            <person name="Coutinho P.M."/>
            <person name="de Vries R.P."/>
            <person name="Ferreira P."/>
            <person name="Findley K."/>
            <person name="Foster B."/>
            <person name="Gaskell J."/>
            <person name="Glotzer D."/>
            <person name="Gorecki P."/>
            <person name="Heitman J."/>
            <person name="Hesse C."/>
            <person name="Hori C."/>
            <person name="Igarashi K."/>
            <person name="Jurgens J.A."/>
            <person name="Kallen N."/>
            <person name="Kersten P."/>
            <person name="Kohler A."/>
            <person name="Kuees U."/>
            <person name="Kumar T.K.A."/>
            <person name="Kuo A."/>
            <person name="LaButti K."/>
            <person name="Larrondo L.F."/>
            <person name="Lindquist E."/>
            <person name="Ling A."/>
            <person name="Lombard V."/>
            <person name="Lucas S."/>
            <person name="Lundell T."/>
            <person name="Martin R."/>
            <person name="McLaughlin D.J."/>
            <person name="Morgenstern I."/>
            <person name="Morin E."/>
            <person name="Murat C."/>
            <person name="Nagy L.G."/>
            <person name="Nolan M."/>
            <person name="Ohm R.A."/>
            <person name="Patyshakuliyeva A."/>
            <person name="Rokas A."/>
            <person name="Ruiz-Duenas F.J."/>
            <person name="Sabat G."/>
            <person name="Salamov A."/>
            <person name="Samejima M."/>
            <person name="Schmutz J."/>
            <person name="Slot J.C."/>
            <person name="St John F."/>
            <person name="Stenlid J."/>
            <person name="Sun H."/>
            <person name="Sun S."/>
            <person name="Syed K."/>
            <person name="Tsang A."/>
            <person name="Wiebenga A."/>
            <person name="Young D."/>
            <person name="Pisabarro A."/>
            <person name="Eastwood D.C."/>
            <person name="Martin F."/>
            <person name="Cullen D."/>
            <person name="Grigoriev I.V."/>
            <person name="Hibbett D.S."/>
        </authorList>
    </citation>
    <scope>NUCLEOTIDE SEQUENCE [LARGE SCALE GENOMIC DNA]</scope>
    <source>
        <strain evidence="7 8">DJM-731 SS1</strain>
    </source>
</reference>
<dbReference type="SUPFAM" id="SSF53335">
    <property type="entry name" value="S-adenosyl-L-methionine-dependent methyltransferases"/>
    <property type="match status" value="1"/>
</dbReference>
<keyword evidence="3" id="KW-0949">S-adenosyl-L-methionine</keyword>
<name>M5G1Q8_DACPD</name>
<gene>
    <name evidence="7" type="ORF">DACRYDRAFT_109239</name>
</gene>
<sequence>MAREVEELDALLSLLTDAVGVVKSAYSAHARQPELEDAAGQPTQLGASEELHQARRNISSASRRTLLLMANSAFETAALRVAAGACVADHLLPHPSGLPITDLAAKCDMEADKLARVLRLLACKHVFREVAPGVFANTPLSTRLARKHGMWDLVNHITDECFKSSAYLYDALAAPVFKPPFAHAYKHDAGYWAYMAGVDKTMGARFGRAMLGVDMAEIGPLLSHFPWETPPPGTTVCDVGGGVGTVSLALANRFSQLKLVVQDTPNTLAQARLEWKETAPQVVSEGRVDFLPLDFLTQAPNVGCEYYYVRCCSARLRSDERSEAEQRQLKHVVHDWADEEAVRLLRNVRQSMGAHSRVLIHEFVIQPLFPPPTDPREGTTSSAPSPSLAPDSSALHAHHLDLTVLCLLGTKERTQGEFEHLARKAGLGFVRLWNLGE</sequence>
<dbReference type="OMA" id="ERCISHR"/>
<dbReference type="OrthoDB" id="1606438at2759"/>
<dbReference type="RefSeq" id="XP_040626709.1">
    <property type="nucleotide sequence ID" value="XM_040768844.1"/>
</dbReference>